<gene>
    <name evidence="2" type="ORF">F4561_000889</name>
</gene>
<comment type="caution">
    <text evidence="2">The sequence shown here is derived from an EMBL/GenBank/DDBJ whole genome shotgun (WGS) entry which is preliminary data.</text>
</comment>
<feature type="compositionally biased region" description="Acidic residues" evidence="1">
    <location>
        <begin position="451"/>
        <end position="461"/>
    </location>
</feature>
<protein>
    <submittedName>
        <fullName evidence="2">Uncharacterized protein</fullName>
    </submittedName>
</protein>
<accession>A0A7W7RDV2</accession>
<reference evidence="2 3" key="1">
    <citation type="submission" date="2020-08" db="EMBL/GenBank/DDBJ databases">
        <title>Sequencing the genomes of 1000 actinobacteria strains.</title>
        <authorList>
            <person name="Klenk H.-P."/>
        </authorList>
    </citation>
    <scope>NUCLEOTIDE SEQUENCE [LARGE SCALE GENOMIC DNA]</scope>
    <source>
        <strain evidence="2 3">DSM 102030</strain>
    </source>
</reference>
<keyword evidence="3" id="KW-1185">Reference proteome</keyword>
<evidence type="ECO:0000256" key="1">
    <source>
        <dbReference type="SAM" id="MobiDB-lite"/>
    </source>
</evidence>
<name>A0A7W7RDV2_9ACTN</name>
<evidence type="ECO:0000313" key="3">
    <source>
        <dbReference type="Proteomes" id="UP000523007"/>
    </source>
</evidence>
<proteinExistence type="predicted"/>
<dbReference type="RefSeq" id="WP_246437134.1">
    <property type="nucleotide sequence ID" value="NZ_JACHJT010000001.1"/>
</dbReference>
<evidence type="ECO:0000313" key="2">
    <source>
        <dbReference type="EMBL" id="MBB4930069.1"/>
    </source>
</evidence>
<feature type="compositionally biased region" description="Gly residues" evidence="1">
    <location>
        <begin position="477"/>
        <end position="491"/>
    </location>
</feature>
<dbReference type="Proteomes" id="UP000523007">
    <property type="component" value="Unassembled WGS sequence"/>
</dbReference>
<feature type="region of interest" description="Disordered" evidence="1">
    <location>
        <begin position="451"/>
        <end position="491"/>
    </location>
</feature>
<dbReference type="AlphaFoldDB" id="A0A7W7RDV2"/>
<organism evidence="2 3">
    <name type="scientific">Lipingzhangella halophila</name>
    <dbReference type="NCBI Taxonomy" id="1783352"/>
    <lineage>
        <taxon>Bacteria</taxon>
        <taxon>Bacillati</taxon>
        <taxon>Actinomycetota</taxon>
        <taxon>Actinomycetes</taxon>
        <taxon>Streptosporangiales</taxon>
        <taxon>Nocardiopsidaceae</taxon>
        <taxon>Lipingzhangella</taxon>
    </lineage>
</organism>
<sequence>MSAAGTPAKDTPGGESRELWSDRLDRVDWGVLAPDRGKEIPTLLRDLADDGAASGNDPVESLSTLYDIIHYPEPGYLAAPTAVEFLAAIACDPATAPAGRWRPLSLLLELVVPDAAAWLPHGRDIALWRDEVAWVSATPVDEVRAQYQTWLDEASDEQEYRRMASRLAVLSRDDGPALLEAALATHDAARERVADLAGLLKGSENRRSIDGAAEWACYVLAFFPDEAESVLPALTQESSLLIPGDLRSGSTGGDDPLSAELFALGMLARPEHAAVTVALAHQMAGGHLYNGFTAAVALAVIHGERVPQECLRRIIRSGRSKIGYKGLFGDSWPHCGQRSPEQLGFLALGRCGTATRGARVDMLPEVLAGAEGDSRSIVVGTALEMVLGPRNDPHHDPDDYESADFDQDTLKVLWAIAELPEAAWESPGVLSALEAWGLPTERDAFRAFAGVDDDESTESEPEAQAPGQGTPSADTGGQAGGGGLLRRLFGG</sequence>
<dbReference type="EMBL" id="JACHJT010000001">
    <property type="protein sequence ID" value="MBB4930069.1"/>
    <property type="molecule type" value="Genomic_DNA"/>
</dbReference>